<keyword evidence="2" id="KW-1133">Transmembrane helix</keyword>
<reference evidence="3 4" key="1">
    <citation type="submission" date="2016-06" db="EMBL/GenBank/DDBJ databases">
        <authorList>
            <consortium name="Pathogen Informatics"/>
        </authorList>
    </citation>
    <scope>NUCLEOTIDE SEQUENCE [LARGE SCALE GENOMIC DNA]</scope>
    <source>
        <strain evidence="3">PocGH01</strain>
    </source>
</reference>
<keyword evidence="2" id="KW-0472">Membrane</keyword>
<dbReference type="OrthoDB" id="385778at2759"/>
<dbReference type="Proteomes" id="UP000242942">
    <property type="component" value="Unassembled WGS sequence"/>
</dbReference>
<organism evidence="3 4">
    <name type="scientific">Plasmodium ovale</name>
    <name type="common">malaria parasite P. ovale</name>
    <dbReference type="NCBI Taxonomy" id="36330"/>
    <lineage>
        <taxon>Eukaryota</taxon>
        <taxon>Sar</taxon>
        <taxon>Alveolata</taxon>
        <taxon>Apicomplexa</taxon>
        <taxon>Aconoidasida</taxon>
        <taxon>Haemosporida</taxon>
        <taxon>Plasmodiidae</taxon>
        <taxon>Plasmodium</taxon>
        <taxon>Plasmodium (Plasmodium)</taxon>
    </lineage>
</organism>
<gene>
    <name evidence="3" type="primary">PocGH01_00103900</name>
    <name evidence="3" type="ORF">POCGH01_00103900</name>
</gene>
<dbReference type="AlphaFoldDB" id="A0A1D3JCF4"/>
<evidence type="ECO:0000256" key="1">
    <source>
        <dbReference type="SAM" id="MobiDB-lite"/>
    </source>
</evidence>
<evidence type="ECO:0000256" key="2">
    <source>
        <dbReference type="SAM" id="Phobius"/>
    </source>
</evidence>
<keyword evidence="2" id="KW-0812">Transmembrane</keyword>
<dbReference type="VEuPathDB" id="PlasmoDB:PocGH01_00103900"/>
<protein>
    <submittedName>
        <fullName evidence="3">Uncharacterized protein</fullName>
    </submittedName>
</protein>
<feature type="transmembrane region" description="Helical" evidence="2">
    <location>
        <begin position="442"/>
        <end position="466"/>
    </location>
</feature>
<sequence>MLHYYKPFIFTFLIWAWENTKNCTLNNGDATQSFGARAGRILYQYERMYNEDSNGVAAQNHSQNINNVYGNDFFDALERYGNQKNAIYGSQDFNFSEDDEVMFDNVKNISSGNGESLLVDIFGDNNKFGGFNGKTDASKNFQKYLTNFDEKEESVIDYLDITPDEIVTHKLKDDSARKKRIKKKVLGKHNVSNEHSGNGFQGYFNDYEKYNLDDNNFDANHEELIDGKINDLILKDKSTLKNVLTNQKDQKKSGTKSKNSTYNNYPGYLLNYKRTKRDDENFELDHNELLTRKMREFNLKDKEILKNVLSNKEKKKMLNKLGLNKALKSEIKNNLKKTKDRENNMEFSSDDEVIFDEMKEIDPKEKALLENAFDVKNNNSEKSMEELRSYIDNSMDEKNAAIAHTLVNEIDKYRNKIANLKIKQKKETKFLRMKHKYNVKRIMLYIPLISLITSIVLGIIIGAFGYASVAVSFGVSILSFVLGTVLSYGVLGKALFGSVTAVVRLILGNRH</sequence>
<evidence type="ECO:0000313" key="3">
    <source>
        <dbReference type="EMBL" id="SBT83231.1"/>
    </source>
</evidence>
<evidence type="ECO:0000313" key="4">
    <source>
        <dbReference type="Proteomes" id="UP000242942"/>
    </source>
</evidence>
<feature type="region of interest" description="Disordered" evidence="1">
    <location>
        <begin position="245"/>
        <end position="267"/>
    </location>
</feature>
<dbReference type="EMBL" id="FLRI01000065">
    <property type="protein sequence ID" value="SBT83231.1"/>
    <property type="molecule type" value="Genomic_DNA"/>
</dbReference>
<name>A0A1D3JCF4_PLAOA</name>
<dbReference type="VEuPathDB" id="PlasmoDB:POWCR01_000099200"/>
<accession>A0A1D3JCF4</accession>
<proteinExistence type="predicted"/>
<keyword evidence="4" id="KW-1185">Reference proteome</keyword>